<gene>
    <name evidence="8" type="ORF">SAMN04487928_105162</name>
</gene>
<evidence type="ECO:0000256" key="1">
    <source>
        <dbReference type="ARBA" id="ARBA00004162"/>
    </source>
</evidence>
<sequence length="64" mass="7104">MEKKLYRSNDRKIFGVCGGIAEYFGWDPTVIRILWAVLTISGGSGAVIYLIAALLMENHPDYIG</sequence>
<evidence type="ECO:0000313" key="8">
    <source>
        <dbReference type="EMBL" id="SFP66613.1"/>
    </source>
</evidence>
<keyword evidence="5 6" id="KW-0472">Membrane</keyword>
<dbReference type="InterPro" id="IPR052027">
    <property type="entry name" value="PspC"/>
</dbReference>
<dbReference type="GO" id="GO:0005886">
    <property type="term" value="C:plasma membrane"/>
    <property type="evidence" value="ECO:0007669"/>
    <property type="project" value="UniProtKB-SubCell"/>
</dbReference>
<dbReference type="Proteomes" id="UP000182624">
    <property type="component" value="Unassembled WGS sequence"/>
</dbReference>
<evidence type="ECO:0000256" key="4">
    <source>
        <dbReference type="ARBA" id="ARBA00022989"/>
    </source>
</evidence>
<keyword evidence="3 6" id="KW-0812">Transmembrane</keyword>
<dbReference type="OrthoDB" id="9815286at2"/>
<evidence type="ECO:0000259" key="7">
    <source>
        <dbReference type="Pfam" id="PF04024"/>
    </source>
</evidence>
<keyword evidence="2" id="KW-1003">Cell membrane</keyword>
<dbReference type="PANTHER" id="PTHR33885">
    <property type="entry name" value="PHAGE SHOCK PROTEIN C"/>
    <property type="match status" value="1"/>
</dbReference>
<evidence type="ECO:0000256" key="5">
    <source>
        <dbReference type="ARBA" id="ARBA00023136"/>
    </source>
</evidence>
<dbReference type="AlphaFoldDB" id="A0A1I5S7A9"/>
<dbReference type="PANTHER" id="PTHR33885:SF3">
    <property type="entry name" value="PHAGE SHOCK PROTEIN C"/>
    <property type="match status" value="1"/>
</dbReference>
<dbReference type="RefSeq" id="WP_074885244.1">
    <property type="nucleotide sequence ID" value="NZ_FOXO01000005.1"/>
</dbReference>
<evidence type="ECO:0000256" key="2">
    <source>
        <dbReference type="ARBA" id="ARBA00022475"/>
    </source>
</evidence>
<feature type="transmembrane region" description="Helical" evidence="6">
    <location>
        <begin position="33"/>
        <end position="56"/>
    </location>
</feature>
<keyword evidence="9" id="KW-1185">Reference proteome</keyword>
<evidence type="ECO:0000256" key="6">
    <source>
        <dbReference type="SAM" id="Phobius"/>
    </source>
</evidence>
<name>A0A1I5S7A9_9FIRM</name>
<proteinExistence type="predicted"/>
<dbReference type="Pfam" id="PF04024">
    <property type="entry name" value="PspC"/>
    <property type="match status" value="1"/>
</dbReference>
<reference evidence="9" key="1">
    <citation type="submission" date="2016-10" db="EMBL/GenBank/DDBJ databases">
        <authorList>
            <person name="Varghese N."/>
            <person name="Submissions S."/>
        </authorList>
    </citation>
    <scope>NUCLEOTIDE SEQUENCE [LARGE SCALE GENOMIC DNA]</scope>
    <source>
        <strain evidence="9">P18</strain>
    </source>
</reference>
<dbReference type="InterPro" id="IPR007168">
    <property type="entry name" value="Phageshock_PspC_N"/>
</dbReference>
<comment type="subcellular location">
    <subcellularLocation>
        <location evidence="1">Cell membrane</location>
        <topology evidence="1">Single-pass membrane protein</topology>
    </subcellularLocation>
</comment>
<accession>A0A1I5S7A9</accession>
<keyword evidence="4 6" id="KW-1133">Transmembrane helix</keyword>
<organism evidence="8 9">
    <name type="scientific">Butyrivibrio proteoclasticus</name>
    <dbReference type="NCBI Taxonomy" id="43305"/>
    <lineage>
        <taxon>Bacteria</taxon>
        <taxon>Bacillati</taxon>
        <taxon>Bacillota</taxon>
        <taxon>Clostridia</taxon>
        <taxon>Lachnospirales</taxon>
        <taxon>Lachnospiraceae</taxon>
        <taxon>Butyrivibrio</taxon>
    </lineage>
</organism>
<feature type="domain" description="Phage shock protein PspC N-terminal" evidence="7">
    <location>
        <begin position="3"/>
        <end position="57"/>
    </location>
</feature>
<dbReference type="EMBL" id="FOXO01000005">
    <property type="protein sequence ID" value="SFP66613.1"/>
    <property type="molecule type" value="Genomic_DNA"/>
</dbReference>
<evidence type="ECO:0000256" key="3">
    <source>
        <dbReference type="ARBA" id="ARBA00022692"/>
    </source>
</evidence>
<evidence type="ECO:0000313" key="9">
    <source>
        <dbReference type="Proteomes" id="UP000182624"/>
    </source>
</evidence>
<protein>
    <submittedName>
        <fullName evidence="8">Phage shock protein C (PspC) family protein</fullName>
    </submittedName>
</protein>